<feature type="compositionally biased region" description="Polar residues" evidence="1">
    <location>
        <begin position="219"/>
        <end position="234"/>
    </location>
</feature>
<feature type="region of interest" description="Disordered" evidence="1">
    <location>
        <begin position="188"/>
        <end position="337"/>
    </location>
</feature>
<evidence type="ECO:0000313" key="3">
    <source>
        <dbReference type="Proteomes" id="UP000265515"/>
    </source>
</evidence>
<dbReference type="GO" id="GO:1904158">
    <property type="term" value="P:axonemal central apparatus assembly"/>
    <property type="evidence" value="ECO:0007669"/>
    <property type="project" value="TreeGrafter"/>
</dbReference>
<proteinExistence type="predicted"/>
<evidence type="ECO:0000313" key="2">
    <source>
        <dbReference type="EMBL" id="GBG74203.1"/>
    </source>
</evidence>
<feature type="compositionally biased region" description="Basic and acidic residues" evidence="1">
    <location>
        <begin position="487"/>
        <end position="501"/>
    </location>
</feature>
<feature type="region of interest" description="Disordered" evidence="1">
    <location>
        <begin position="858"/>
        <end position="877"/>
    </location>
</feature>
<feature type="region of interest" description="Disordered" evidence="1">
    <location>
        <begin position="125"/>
        <end position="170"/>
    </location>
</feature>
<feature type="compositionally biased region" description="Basic and acidic residues" evidence="1">
    <location>
        <begin position="270"/>
        <end position="282"/>
    </location>
</feature>
<evidence type="ECO:0000256" key="1">
    <source>
        <dbReference type="SAM" id="MobiDB-lite"/>
    </source>
</evidence>
<sequence length="920" mass="99408">MIDMWTDKYPPIGRQPTVSPIPTRPFPYSEERTRVCEWDAREAVAQIGRHCYFPPADRCSGFVDAGFVIINTHFPPYSILLPFNEPIVIPWTAVAPHWPRTLCTKCQRFDRYEAKGFHYRIRSEDEHKERATRLRPSTSDSELTSERRRDLIRKRDTRSHTSPRGDTVEVSSSGHVFCFVSQSHYLRKTSSKGAEPEPGKYVVPSVSPGAENAPPAAESGTTNGTGSATETGGNQKKDDEPTEGKGKKEQSEEGPGKGGGKRPRSRGGKRKEEKGEKGDGNEGTKGGKAAAKGEGVDGSQAQAAEKKPVDGVPDTEQSNKPSGAEEQPKGIQTQKSIVPEERILLETWKGDQEVGRCILPFGSVIRYFENGGIQILFSNGDISDRQPDSADGNGLAWVTTNRAGFRFAKHDPLPPKPPSPPPPPPVDPEGMGNEERGGMTSRGRKGSSKVRSFSNKGKKSDGQKTPRTPRKGEGDKDARSPRTPRKGARDDKGSLKGERSGRGGAATPPSRSGRRGRKTPVASLEDTAPVEEVTVIPPPPTRPPSPPRPRFRHVPKLRGVEVIDPETGVKVMTREDLIMELRSKDGMKRLVAHADGTRITSIIGRGDRENADIGEEINPVKATANADSSSSPLPAMLDPDARASPSLVDTAVPAQPEGVPVRKSSRMTESSKGVKKGEVAEESGRVNATSLPTSPGSSAVPANSNNPALASSSNSEQPSGANPNLSTQPSAANANSSPTQAVESPPIPSPPPPRDPTGPSEWSSAAWIMQKEGLPTVRGKALEGVVVDLMNGKYRVMWHETTKVIRLMFPDKAMLVCMGTRAGYISGNVQREDDETERIALAALSVTTVRSQTNTLNATARSDGNRDSTGGIRRNSFTDREGSLNTGGVYVFDLVSWILFKFINYSVLLIASRFELMSCL</sequence>
<dbReference type="OrthoDB" id="1930315at2759"/>
<gene>
    <name evidence="2" type="ORF">CBR_g17916</name>
</gene>
<accession>A0A388KW72</accession>
<feature type="region of interest" description="Disordered" evidence="1">
    <location>
        <begin position="406"/>
        <end position="553"/>
    </location>
</feature>
<feature type="compositionally biased region" description="Pro residues" evidence="1">
    <location>
        <begin position="745"/>
        <end position="756"/>
    </location>
</feature>
<dbReference type="Gramene" id="GBG74203">
    <property type="protein sequence ID" value="GBG74203"/>
    <property type="gene ID" value="CBR_g17916"/>
</dbReference>
<protein>
    <submittedName>
        <fullName evidence="2">Uncharacterized protein</fullName>
    </submittedName>
</protein>
<name>A0A388KW72_CHABU</name>
<dbReference type="InterPro" id="IPR026173">
    <property type="entry name" value="SPAG17"/>
</dbReference>
<feature type="compositionally biased region" description="Pro residues" evidence="1">
    <location>
        <begin position="414"/>
        <end position="427"/>
    </location>
</feature>
<feature type="compositionally biased region" description="Polar residues" evidence="1">
    <location>
        <begin position="160"/>
        <end position="170"/>
    </location>
</feature>
<dbReference type="EMBL" id="BFEA01000198">
    <property type="protein sequence ID" value="GBG74203.1"/>
    <property type="molecule type" value="Genomic_DNA"/>
</dbReference>
<dbReference type="PANTHER" id="PTHR21963">
    <property type="entry name" value="PF6"/>
    <property type="match status" value="1"/>
</dbReference>
<feature type="compositionally biased region" description="Low complexity" evidence="1">
    <location>
        <begin position="694"/>
        <end position="715"/>
    </location>
</feature>
<feature type="compositionally biased region" description="Basic and acidic residues" evidence="1">
    <location>
        <begin position="675"/>
        <end position="684"/>
    </location>
</feature>
<keyword evidence="3" id="KW-1185">Reference proteome</keyword>
<dbReference type="AlphaFoldDB" id="A0A388KW72"/>
<dbReference type="GO" id="GO:1990716">
    <property type="term" value="C:axonemal central apparatus"/>
    <property type="evidence" value="ECO:0007669"/>
    <property type="project" value="TreeGrafter"/>
</dbReference>
<feature type="compositionally biased region" description="Basic and acidic residues" evidence="1">
    <location>
        <begin position="235"/>
        <end position="255"/>
    </location>
</feature>
<comment type="caution">
    <text evidence="2">The sequence shown here is derived from an EMBL/GenBank/DDBJ whole genome shotgun (WGS) entry which is preliminary data.</text>
</comment>
<feature type="region of interest" description="Disordered" evidence="1">
    <location>
        <begin position="602"/>
        <end position="762"/>
    </location>
</feature>
<feature type="compositionally biased region" description="Basic residues" evidence="1">
    <location>
        <begin position="259"/>
        <end position="269"/>
    </location>
</feature>
<feature type="compositionally biased region" description="Basic and acidic residues" evidence="1">
    <location>
        <begin position="458"/>
        <end position="480"/>
    </location>
</feature>
<dbReference type="PANTHER" id="PTHR21963:SF1">
    <property type="entry name" value="SPERM-ASSOCIATED ANTIGEN 17"/>
    <property type="match status" value="1"/>
</dbReference>
<reference evidence="2 3" key="1">
    <citation type="journal article" date="2018" name="Cell">
        <title>The Chara Genome: Secondary Complexity and Implications for Plant Terrestrialization.</title>
        <authorList>
            <person name="Nishiyama T."/>
            <person name="Sakayama H."/>
            <person name="Vries J.D."/>
            <person name="Buschmann H."/>
            <person name="Saint-Marcoux D."/>
            <person name="Ullrich K.K."/>
            <person name="Haas F.B."/>
            <person name="Vanderstraeten L."/>
            <person name="Becker D."/>
            <person name="Lang D."/>
            <person name="Vosolsobe S."/>
            <person name="Rombauts S."/>
            <person name="Wilhelmsson P.K.I."/>
            <person name="Janitza P."/>
            <person name="Kern R."/>
            <person name="Heyl A."/>
            <person name="Rumpler F."/>
            <person name="Villalobos L.I.A.C."/>
            <person name="Clay J.M."/>
            <person name="Skokan R."/>
            <person name="Toyoda A."/>
            <person name="Suzuki Y."/>
            <person name="Kagoshima H."/>
            <person name="Schijlen E."/>
            <person name="Tajeshwar N."/>
            <person name="Catarino B."/>
            <person name="Hetherington A.J."/>
            <person name="Saltykova A."/>
            <person name="Bonnot C."/>
            <person name="Breuninger H."/>
            <person name="Symeonidi A."/>
            <person name="Radhakrishnan G.V."/>
            <person name="Van Nieuwerburgh F."/>
            <person name="Deforce D."/>
            <person name="Chang C."/>
            <person name="Karol K.G."/>
            <person name="Hedrich R."/>
            <person name="Ulvskov P."/>
            <person name="Glockner G."/>
            <person name="Delwiche C.F."/>
            <person name="Petrasek J."/>
            <person name="Van de Peer Y."/>
            <person name="Friml J."/>
            <person name="Beilby M."/>
            <person name="Dolan L."/>
            <person name="Kohara Y."/>
            <person name="Sugano S."/>
            <person name="Fujiyama A."/>
            <person name="Delaux P.-M."/>
            <person name="Quint M."/>
            <person name="TheiBen G."/>
            <person name="Hagemann M."/>
            <person name="Harholt J."/>
            <person name="Dunand C."/>
            <person name="Zachgo S."/>
            <person name="Langdale J."/>
            <person name="Maumus F."/>
            <person name="Straeten D.V.D."/>
            <person name="Gould S.B."/>
            <person name="Rensing S.A."/>
        </authorList>
    </citation>
    <scope>NUCLEOTIDE SEQUENCE [LARGE SCALE GENOMIC DNA]</scope>
    <source>
        <strain evidence="2 3">S276</strain>
    </source>
</reference>
<organism evidence="2 3">
    <name type="scientific">Chara braunii</name>
    <name type="common">Braun's stonewort</name>
    <dbReference type="NCBI Taxonomy" id="69332"/>
    <lineage>
        <taxon>Eukaryota</taxon>
        <taxon>Viridiplantae</taxon>
        <taxon>Streptophyta</taxon>
        <taxon>Charophyceae</taxon>
        <taxon>Charales</taxon>
        <taxon>Characeae</taxon>
        <taxon>Chara</taxon>
    </lineage>
</organism>
<feature type="compositionally biased region" description="Pro residues" evidence="1">
    <location>
        <begin position="536"/>
        <end position="548"/>
    </location>
</feature>
<dbReference type="Proteomes" id="UP000265515">
    <property type="component" value="Unassembled WGS sequence"/>
</dbReference>
<feature type="compositionally biased region" description="Polar residues" evidence="1">
    <location>
        <begin position="716"/>
        <end position="742"/>
    </location>
</feature>
<dbReference type="STRING" id="69332.A0A388KW72"/>